<dbReference type="EC" id="4.2.1.32" evidence="9"/>
<comment type="similarity">
    <text evidence="2">Belongs to the class-I fumarase family.</text>
</comment>
<comment type="cofactor">
    <cofactor evidence="1">
        <name>iron-sulfur cluster</name>
        <dbReference type="ChEBI" id="CHEBI:30408"/>
    </cofactor>
</comment>
<geneLocation type="plasmid" evidence="13">
    <name>unnamed</name>
</geneLocation>
<evidence type="ECO:0000259" key="12">
    <source>
        <dbReference type="Pfam" id="PF05681"/>
    </source>
</evidence>
<evidence type="ECO:0000313" key="13">
    <source>
        <dbReference type="EMBL" id="MDZ5454954.1"/>
    </source>
</evidence>
<proteinExistence type="inferred from homology"/>
<reference evidence="13 14" key="1">
    <citation type="submission" date="2023-11" db="EMBL/GenBank/DDBJ databases">
        <title>Draft genome of Azohydromonas lata strain H1 (DSM1123), a polyhydroxyalkanoate producer.</title>
        <authorList>
            <person name="Traversa D."/>
            <person name="D'Addabbo P."/>
            <person name="Pazzani C."/>
            <person name="Manzari C."/>
            <person name="Chiara M."/>
            <person name="Scrascia M."/>
        </authorList>
    </citation>
    <scope>NUCLEOTIDE SEQUENCE [LARGE SCALE GENOMIC DNA]</scope>
    <source>
        <strain evidence="13 14">H1</strain>
        <plasmid evidence="13">unnamed</plasmid>
    </source>
</reference>
<accession>A0ABU5I758</accession>
<dbReference type="RefSeq" id="WP_322464054.1">
    <property type="nucleotide sequence ID" value="NZ_JAXOJX010000001.1"/>
</dbReference>
<evidence type="ECO:0000256" key="9">
    <source>
        <dbReference type="ARBA" id="ARBA00039027"/>
    </source>
</evidence>
<dbReference type="Pfam" id="PF05681">
    <property type="entry name" value="Fumerase"/>
    <property type="match status" value="1"/>
</dbReference>
<keyword evidence="5" id="KW-0479">Metal-binding</keyword>
<evidence type="ECO:0000256" key="2">
    <source>
        <dbReference type="ARBA" id="ARBA00008876"/>
    </source>
</evidence>
<dbReference type="EMBL" id="JAXOJX010000001">
    <property type="protein sequence ID" value="MDZ5454954.1"/>
    <property type="molecule type" value="Genomic_DNA"/>
</dbReference>
<evidence type="ECO:0000256" key="1">
    <source>
        <dbReference type="ARBA" id="ARBA00001915"/>
    </source>
</evidence>
<evidence type="ECO:0000256" key="6">
    <source>
        <dbReference type="ARBA" id="ARBA00023004"/>
    </source>
</evidence>
<evidence type="ECO:0000256" key="4">
    <source>
        <dbReference type="ARBA" id="ARBA00022485"/>
    </source>
</evidence>
<sequence length="303" mass="32649">MVNIEDRDTAVASLKDVMWKFTSYIGKRLPTDVTNKLADLREQETHPLAKAVYQSMKENQEAADKLDRPSCQDTGVIQYFINAGARFPLLGELEEILNFATLEATRKGPLRHNAVETFDEKNTGTNTGSKIPWLDWEIDPQGDSAVIDVYMAGGGCTLPGAAKVLMPGEGYEGVAEFVFDVITSRGVNACPPMLVGVGVSTSAETAARLSKKAILRPLDSCHPNPNAAKMEKLLEEGLNEVGLGPQGLTGNASVMGVNIESSARHPSTIGVAVSTGCWAHRRGRIKINADLSYEIISHQGVVL</sequence>
<evidence type="ECO:0000256" key="3">
    <source>
        <dbReference type="ARBA" id="ARBA00011209"/>
    </source>
</evidence>
<evidence type="ECO:0000256" key="10">
    <source>
        <dbReference type="ARBA" id="ARBA00040103"/>
    </source>
</evidence>
<keyword evidence="4" id="KW-0004">4Fe-4S</keyword>
<dbReference type="Proteomes" id="UP001293718">
    <property type="component" value="Unassembled WGS sequence"/>
</dbReference>
<keyword evidence="13" id="KW-0614">Plasmid</keyword>
<comment type="catalytic activity">
    <reaction evidence="11">
        <text>(2R,3R)-tartrate = oxaloacetate + H2O</text>
        <dbReference type="Rhea" id="RHEA:15413"/>
        <dbReference type="ChEBI" id="CHEBI:15377"/>
        <dbReference type="ChEBI" id="CHEBI:16452"/>
        <dbReference type="ChEBI" id="CHEBI:30924"/>
        <dbReference type="EC" id="4.2.1.32"/>
    </reaction>
</comment>
<name>A0ABU5I758_9BURK</name>
<organism evidence="13 14">
    <name type="scientific">Azohydromonas lata</name>
    <dbReference type="NCBI Taxonomy" id="45677"/>
    <lineage>
        <taxon>Bacteria</taxon>
        <taxon>Pseudomonadati</taxon>
        <taxon>Pseudomonadota</taxon>
        <taxon>Betaproteobacteria</taxon>
        <taxon>Burkholderiales</taxon>
        <taxon>Sphaerotilaceae</taxon>
        <taxon>Azohydromonas</taxon>
    </lineage>
</organism>
<comment type="subunit">
    <text evidence="3">Tetramer of two alpha and two beta subunits.</text>
</comment>
<gene>
    <name evidence="13" type="primary">ttdA</name>
    <name evidence="13" type="ORF">SM757_00055</name>
</gene>
<evidence type="ECO:0000256" key="11">
    <source>
        <dbReference type="ARBA" id="ARBA00049253"/>
    </source>
</evidence>
<dbReference type="PANTHER" id="PTHR30389:SF19">
    <property type="entry name" value="L(+)-TARTRATE DEHYDRATASE SUBUNIT ALPHA"/>
    <property type="match status" value="1"/>
</dbReference>
<keyword evidence="6" id="KW-0408">Iron</keyword>
<keyword evidence="8" id="KW-0456">Lyase</keyword>
<dbReference type="InterPro" id="IPR004646">
    <property type="entry name" value="Fe-S_hydro-lyase_TtdA-typ_cat"/>
</dbReference>
<keyword evidence="7" id="KW-0411">Iron-sulfur</keyword>
<dbReference type="NCBIfam" id="TIGR00722">
    <property type="entry name" value="ttdA_fumA_fumB"/>
    <property type="match status" value="1"/>
</dbReference>
<dbReference type="PANTHER" id="PTHR30389">
    <property type="entry name" value="FUMARATE HYDRATASE-RELATED"/>
    <property type="match status" value="1"/>
</dbReference>
<protein>
    <recommendedName>
        <fullName evidence="10">L(+)-tartrate dehydratase subunit alpha</fullName>
        <ecNumber evidence="9">4.2.1.32</ecNumber>
    </recommendedName>
</protein>
<evidence type="ECO:0000256" key="7">
    <source>
        <dbReference type="ARBA" id="ARBA00023014"/>
    </source>
</evidence>
<feature type="domain" description="Fe-S hydro-lyase tartrate dehydratase alpha-type catalytic" evidence="12">
    <location>
        <begin position="20"/>
        <end position="285"/>
    </location>
</feature>
<evidence type="ECO:0000313" key="14">
    <source>
        <dbReference type="Proteomes" id="UP001293718"/>
    </source>
</evidence>
<dbReference type="InterPro" id="IPR051208">
    <property type="entry name" value="Class-I_Fumarase/Tartrate_DH"/>
</dbReference>
<evidence type="ECO:0000256" key="8">
    <source>
        <dbReference type="ARBA" id="ARBA00023239"/>
    </source>
</evidence>
<keyword evidence="14" id="KW-1185">Reference proteome</keyword>
<dbReference type="NCBIfam" id="NF006084">
    <property type="entry name" value="PRK08230.1"/>
    <property type="match status" value="1"/>
</dbReference>
<evidence type="ECO:0000256" key="5">
    <source>
        <dbReference type="ARBA" id="ARBA00022723"/>
    </source>
</evidence>
<comment type="caution">
    <text evidence="13">The sequence shown here is derived from an EMBL/GenBank/DDBJ whole genome shotgun (WGS) entry which is preliminary data.</text>
</comment>